<reference evidence="7" key="1">
    <citation type="journal article" date="2019" name="Int. J. Syst. Evol. Microbiol.">
        <title>The Global Catalogue of Microorganisms (GCM) 10K type strain sequencing project: providing services to taxonomists for standard genome sequencing and annotation.</title>
        <authorList>
            <consortium name="The Broad Institute Genomics Platform"/>
            <consortium name="The Broad Institute Genome Sequencing Center for Infectious Disease"/>
            <person name="Wu L."/>
            <person name="Ma J."/>
        </authorList>
    </citation>
    <scope>NUCLEOTIDE SEQUENCE [LARGE SCALE GENOMIC DNA]</scope>
    <source>
        <strain evidence="7">CGMCC 1.10832</strain>
    </source>
</reference>
<evidence type="ECO:0000256" key="2">
    <source>
        <dbReference type="ARBA" id="ARBA00022679"/>
    </source>
</evidence>
<dbReference type="PANTHER" id="PTHR43300:SF7">
    <property type="entry name" value="UDP-N-ACETYLBACILLOSAMINE N-ACETYLTRANSFERASE"/>
    <property type="match status" value="1"/>
</dbReference>
<proteinExistence type="inferred from homology"/>
<dbReference type="SUPFAM" id="SSF51161">
    <property type="entry name" value="Trimeric LpxA-like enzymes"/>
    <property type="match status" value="1"/>
</dbReference>
<evidence type="ECO:0000313" key="6">
    <source>
        <dbReference type="EMBL" id="GGC28115.1"/>
    </source>
</evidence>
<keyword evidence="4" id="KW-0012">Acyltransferase</keyword>
<dbReference type="CDD" id="cd03360">
    <property type="entry name" value="LbH_AT_putative"/>
    <property type="match status" value="1"/>
</dbReference>
<accession>A0ABQ1LTX0</accession>
<dbReference type="Gene3D" id="3.40.50.20">
    <property type="match status" value="1"/>
</dbReference>
<dbReference type="EMBL" id="BMEC01000003">
    <property type="protein sequence ID" value="GGC28115.1"/>
    <property type="molecule type" value="Genomic_DNA"/>
</dbReference>
<evidence type="ECO:0000256" key="1">
    <source>
        <dbReference type="ARBA" id="ARBA00007274"/>
    </source>
</evidence>
<dbReference type="NCBIfam" id="TIGR03570">
    <property type="entry name" value="NeuD_NnaD"/>
    <property type="match status" value="1"/>
</dbReference>
<comment type="caution">
    <text evidence="6">The sequence shown here is derived from an EMBL/GenBank/DDBJ whole genome shotgun (WGS) entry which is preliminary data.</text>
</comment>
<dbReference type="PANTHER" id="PTHR43300">
    <property type="entry name" value="ACETYLTRANSFERASE"/>
    <property type="match status" value="1"/>
</dbReference>
<comment type="similarity">
    <text evidence="1">Belongs to the transferase hexapeptide repeat family.</text>
</comment>
<keyword evidence="3" id="KW-0677">Repeat</keyword>
<evidence type="ECO:0000256" key="4">
    <source>
        <dbReference type="ARBA" id="ARBA00023315"/>
    </source>
</evidence>
<protein>
    <recommendedName>
        <fullName evidence="5">PglD N-terminal domain-containing protein</fullName>
    </recommendedName>
</protein>
<dbReference type="PROSITE" id="PS00101">
    <property type="entry name" value="HEXAPEP_TRANSFERASES"/>
    <property type="match status" value="1"/>
</dbReference>
<evidence type="ECO:0000259" key="5">
    <source>
        <dbReference type="Pfam" id="PF17836"/>
    </source>
</evidence>
<evidence type="ECO:0000313" key="7">
    <source>
        <dbReference type="Proteomes" id="UP000636010"/>
    </source>
</evidence>
<dbReference type="InterPro" id="IPR041561">
    <property type="entry name" value="PglD_N"/>
</dbReference>
<organism evidence="6 7">
    <name type="scientific">Marivirga lumbricoides</name>
    <dbReference type="NCBI Taxonomy" id="1046115"/>
    <lineage>
        <taxon>Bacteria</taxon>
        <taxon>Pseudomonadati</taxon>
        <taxon>Bacteroidota</taxon>
        <taxon>Cytophagia</taxon>
        <taxon>Cytophagales</taxon>
        <taxon>Marivirgaceae</taxon>
        <taxon>Marivirga</taxon>
    </lineage>
</organism>
<dbReference type="InterPro" id="IPR011004">
    <property type="entry name" value="Trimer_LpxA-like_sf"/>
</dbReference>
<dbReference type="Gene3D" id="2.160.10.10">
    <property type="entry name" value="Hexapeptide repeat proteins"/>
    <property type="match status" value="2"/>
</dbReference>
<keyword evidence="2" id="KW-0808">Transferase</keyword>
<dbReference type="InterPro" id="IPR050179">
    <property type="entry name" value="Trans_hexapeptide_repeat"/>
</dbReference>
<dbReference type="InterPro" id="IPR001451">
    <property type="entry name" value="Hexapep"/>
</dbReference>
<gene>
    <name evidence="6" type="ORF">GCM10011506_11890</name>
</gene>
<dbReference type="Pfam" id="PF00132">
    <property type="entry name" value="Hexapep"/>
    <property type="match status" value="1"/>
</dbReference>
<feature type="domain" description="PglD N-terminal" evidence="5">
    <location>
        <begin position="57"/>
        <end position="134"/>
    </location>
</feature>
<dbReference type="InterPro" id="IPR020019">
    <property type="entry name" value="AcTrfase_PglD-like"/>
</dbReference>
<name>A0ABQ1LTX0_9BACT</name>
<dbReference type="Proteomes" id="UP000636010">
    <property type="component" value="Unassembled WGS sequence"/>
</dbReference>
<dbReference type="InterPro" id="IPR018357">
    <property type="entry name" value="Hexapep_transf_CS"/>
</dbReference>
<evidence type="ECO:0000256" key="3">
    <source>
        <dbReference type="ARBA" id="ARBA00022737"/>
    </source>
</evidence>
<keyword evidence="7" id="KW-1185">Reference proteome</keyword>
<dbReference type="Pfam" id="PF17836">
    <property type="entry name" value="PglD_N"/>
    <property type="match status" value="1"/>
</dbReference>
<sequence length="264" mass="28094">MSAKDSIKETKARESTSISCYLIASDINKDVISCLWNAGFSLNFAALKNGEMDKKPVIILGAKGIGPSVAEIFKSNQVEVFCFLDDDKSMHGTEIDYISVLGNTDDDGFLKYIGKKCDAFVAEDNMKARKKMVNLLNDRRKVMPANALHAHSIVSDSAHLGYGNFVDARVVVGANAKVPNHCILHAGAIIEYNVELGDFVQVGAGSQINSGVVVGEETFIGSGVTIVAGVKIGKKANIGAGSVVIRDVKDGETVFGNPAEAIKL</sequence>